<keyword evidence="1" id="KW-0547">Nucleotide-binding</keyword>
<dbReference type="EMBL" id="JANBUN010000605">
    <property type="protein sequence ID" value="KAJ2802537.1"/>
    <property type="molecule type" value="Genomic_DNA"/>
</dbReference>
<evidence type="ECO:0000313" key="1">
    <source>
        <dbReference type="EMBL" id="KAJ2802537.1"/>
    </source>
</evidence>
<sequence length="112" mass="12785">MAFRKYAKAIAFKSICKLASVVHVPDAVPASRDEIRTLEQRHRMITLYLWLSYHYPESFSNDDESFEIKTRCETLIQAALINLGKLSNTKTTQRKAAAENAQKIRQLLGINS</sequence>
<keyword evidence="1" id="KW-0067">ATP-binding</keyword>
<reference evidence="1" key="1">
    <citation type="submission" date="2022-07" db="EMBL/GenBank/DDBJ databases">
        <title>Phylogenomic reconstructions and comparative analyses of Kickxellomycotina fungi.</title>
        <authorList>
            <person name="Reynolds N.K."/>
            <person name="Stajich J.E."/>
            <person name="Barry K."/>
            <person name="Grigoriev I.V."/>
            <person name="Crous P."/>
            <person name="Smith M.E."/>
        </authorList>
    </citation>
    <scope>NUCLEOTIDE SEQUENCE</scope>
    <source>
        <strain evidence="1">BCRC 34780</strain>
    </source>
</reference>
<keyword evidence="1" id="KW-0347">Helicase</keyword>
<name>A0ACC1L8L8_9FUNG</name>
<dbReference type="EC" id="3.6.4.13" evidence="1"/>
<keyword evidence="2" id="KW-1185">Reference proteome</keyword>
<gene>
    <name evidence="1" type="primary">SUV3_2</name>
    <name evidence="1" type="ORF">H4R21_002384</name>
</gene>
<protein>
    <submittedName>
        <fullName evidence="1">RNA helicase</fullName>
        <ecNumber evidence="1">3.6.4.13</ecNumber>
    </submittedName>
</protein>
<keyword evidence="1" id="KW-0378">Hydrolase</keyword>
<comment type="caution">
    <text evidence="1">The sequence shown here is derived from an EMBL/GenBank/DDBJ whole genome shotgun (WGS) entry which is preliminary data.</text>
</comment>
<organism evidence="1 2">
    <name type="scientific">Coemansia helicoidea</name>
    <dbReference type="NCBI Taxonomy" id="1286919"/>
    <lineage>
        <taxon>Eukaryota</taxon>
        <taxon>Fungi</taxon>
        <taxon>Fungi incertae sedis</taxon>
        <taxon>Zoopagomycota</taxon>
        <taxon>Kickxellomycotina</taxon>
        <taxon>Kickxellomycetes</taxon>
        <taxon>Kickxellales</taxon>
        <taxon>Kickxellaceae</taxon>
        <taxon>Coemansia</taxon>
    </lineage>
</organism>
<dbReference type="Proteomes" id="UP001140087">
    <property type="component" value="Unassembled WGS sequence"/>
</dbReference>
<evidence type="ECO:0000313" key="2">
    <source>
        <dbReference type="Proteomes" id="UP001140087"/>
    </source>
</evidence>
<proteinExistence type="predicted"/>
<accession>A0ACC1L8L8</accession>